<dbReference type="GO" id="GO:0097176">
    <property type="term" value="P:epoxide metabolic process"/>
    <property type="evidence" value="ECO:0007669"/>
    <property type="project" value="TreeGrafter"/>
</dbReference>
<comment type="subcellular location">
    <subcellularLocation>
        <location evidence="2">Microsome membrane</location>
        <topology evidence="2">Single-pass membrane protein</topology>
    </subcellularLocation>
</comment>
<feature type="active site" description="Proton donor" evidence="7">
    <location>
        <position position="382"/>
    </location>
</feature>
<dbReference type="InterPro" id="IPR029058">
    <property type="entry name" value="AB_hydrolase_fold"/>
</dbReference>
<sequence length="471" mass="53424">MAIKTIYIYHKMGRITLAILIVLAAVPLYYLFLRSPPPLPAVDLEEWWGPKSLKSKQDISIKPFKIIFEDVMIKDLRDRLRDRHPLASPVEGIAFEYGFNSKQLEGWLRYWAEDYPFKEREELLNKYPQFKTNIQGLDIHFIRVTPQVPSGVEVVPLLLLHGWPGSVREFYEAIPLLTAVDKKRNFALELIIPSLPGYGFSSAAVKPGLGADKVAVICRNLMQRLGFKQYYIQGGDWGAIIASIMATLFPEEILGHHNNMPALFNPLVTLMTLVGAIYPPLIVNAEVQDRLYPMSEVYSNLMQETGYMHLQATKPDTIGVALADSPAGLAAYILEKFSTWTNKQYRNKADGGLTTSFSKDQLLDNIMIYWSTNSITTSCRLYAETFNKRVMGLGLDEIPTKVPTSIIQAKYELSYTPVWALKFKYLNLINETILSSGGHFLAMELPEIFATDVLQAIKSFRDFHKNKKTEL</sequence>
<evidence type="ECO:0000256" key="8">
    <source>
        <dbReference type="SAM" id="Phobius"/>
    </source>
</evidence>
<dbReference type="GO" id="GO:0033961">
    <property type="term" value="F:cis-stilbene-oxide hydrolase activity"/>
    <property type="evidence" value="ECO:0007669"/>
    <property type="project" value="UniProtKB-EC"/>
</dbReference>
<feature type="transmembrane region" description="Helical" evidence="8">
    <location>
        <begin position="12"/>
        <end position="32"/>
    </location>
</feature>
<dbReference type="Pfam" id="PF06441">
    <property type="entry name" value="EHN"/>
    <property type="match status" value="1"/>
</dbReference>
<dbReference type="PIRSF" id="PIRSF001112">
    <property type="entry name" value="Epoxide_hydrolase"/>
    <property type="match status" value="1"/>
</dbReference>
<dbReference type="PRINTS" id="PR00412">
    <property type="entry name" value="EPOXHYDRLASE"/>
</dbReference>
<dbReference type="PANTHER" id="PTHR21661">
    <property type="entry name" value="EPOXIDE HYDROLASE 1-RELATED"/>
    <property type="match status" value="1"/>
</dbReference>
<keyword evidence="8" id="KW-0472">Membrane</keyword>
<dbReference type="EC" id="3.3.2.9" evidence="4"/>
<evidence type="ECO:0000256" key="7">
    <source>
        <dbReference type="PIRSR" id="PIRSR001112-1"/>
    </source>
</evidence>
<evidence type="ECO:0000313" key="10">
    <source>
        <dbReference type="EMBL" id="CAH0714809.1"/>
    </source>
</evidence>
<comment type="catalytic activity">
    <reaction evidence="1">
        <text>1-(4-methoxyphenyl)-N-methyl-N-[(3-methyloxetan-3-yl)methyl]methanamine + H2O = 2-{[(4-methoxybenzyl)(methyl)amino]methyl}-2-methylpropane-1,3-diol</text>
        <dbReference type="Rhea" id="RHEA:55764"/>
        <dbReference type="ChEBI" id="CHEBI:15377"/>
        <dbReference type="ChEBI" id="CHEBI:139161"/>
        <dbReference type="ChEBI" id="CHEBI:139164"/>
        <dbReference type="EC" id="3.3.2.9"/>
    </reaction>
</comment>
<feature type="domain" description="Epoxide hydrolase N-terminal" evidence="9">
    <location>
        <begin position="61"/>
        <end position="170"/>
    </location>
</feature>
<proteinExistence type="inferred from homology"/>
<evidence type="ECO:0000256" key="1">
    <source>
        <dbReference type="ARBA" id="ARBA00000221"/>
    </source>
</evidence>
<keyword evidence="8" id="KW-1133">Transmembrane helix</keyword>
<dbReference type="OrthoDB" id="7130006at2759"/>
<gene>
    <name evidence="10" type="ORF">BINO364_LOCUS1825</name>
</gene>
<dbReference type="InterPro" id="IPR016292">
    <property type="entry name" value="Epoxide_hydrolase"/>
</dbReference>
<keyword evidence="6" id="KW-0378">Hydrolase</keyword>
<evidence type="ECO:0000313" key="11">
    <source>
        <dbReference type="Proteomes" id="UP000838878"/>
    </source>
</evidence>
<protein>
    <recommendedName>
        <fullName evidence="4">microsomal epoxide hydrolase</fullName>
        <ecNumber evidence="4">3.3.2.9</ecNumber>
    </recommendedName>
</protein>
<evidence type="ECO:0000256" key="6">
    <source>
        <dbReference type="ARBA" id="ARBA00022801"/>
    </source>
</evidence>
<dbReference type="InterPro" id="IPR010497">
    <property type="entry name" value="Epoxide_hydro_N"/>
</dbReference>
<keyword evidence="5" id="KW-0058">Aromatic hydrocarbons catabolism</keyword>
<dbReference type="AlphaFoldDB" id="A0A8J9Y2A0"/>
<evidence type="ECO:0000256" key="5">
    <source>
        <dbReference type="ARBA" id="ARBA00022797"/>
    </source>
</evidence>
<keyword evidence="8" id="KW-0812">Transmembrane</keyword>
<dbReference type="EMBL" id="OV170230">
    <property type="protein sequence ID" value="CAH0714809.1"/>
    <property type="molecule type" value="Genomic_DNA"/>
</dbReference>
<comment type="similarity">
    <text evidence="3">Belongs to the peptidase S33 family.</text>
</comment>
<dbReference type="Gene3D" id="3.40.50.1820">
    <property type="entry name" value="alpha/beta hydrolase"/>
    <property type="match status" value="1"/>
</dbReference>
<feature type="active site" description="Proton acceptor" evidence="7">
    <location>
        <position position="439"/>
    </location>
</feature>
<accession>A0A8J9Y2A0</accession>
<keyword evidence="11" id="KW-1185">Reference proteome</keyword>
<name>A0A8J9Y2A0_9NEOP</name>
<feature type="active site" description="Nucleophile" evidence="7">
    <location>
        <position position="236"/>
    </location>
</feature>
<feature type="non-terminal residue" evidence="10">
    <location>
        <position position="471"/>
    </location>
</feature>
<dbReference type="SUPFAM" id="SSF53474">
    <property type="entry name" value="alpha/beta-Hydrolases"/>
    <property type="match status" value="1"/>
</dbReference>
<dbReference type="PANTHER" id="PTHR21661:SF35">
    <property type="entry name" value="EPOXIDE HYDROLASE"/>
    <property type="match status" value="1"/>
</dbReference>
<evidence type="ECO:0000259" key="9">
    <source>
        <dbReference type="Pfam" id="PF06441"/>
    </source>
</evidence>
<dbReference type="Proteomes" id="UP000838878">
    <property type="component" value="Chromosome 10"/>
</dbReference>
<reference evidence="10" key="1">
    <citation type="submission" date="2021-12" db="EMBL/GenBank/DDBJ databases">
        <authorList>
            <person name="Martin H S."/>
        </authorList>
    </citation>
    <scope>NUCLEOTIDE SEQUENCE</scope>
</reference>
<evidence type="ECO:0000256" key="4">
    <source>
        <dbReference type="ARBA" id="ARBA00012091"/>
    </source>
</evidence>
<dbReference type="InterPro" id="IPR000639">
    <property type="entry name" value="Epox_hydrolase-like"/>
</dbReference>
<evidence type="ECO:0000256" key="3">
    <source>
        <dbReference type="ARBA" id="ARBA00010088"/>
    </source>
</evidence>
<organism evidence="10 11">
    <name type="scientific">Brenthis ino</name>
    <name type="common">lesser marbled fritillary</name>
    <dbReference type="NCBI Taxonomy" id="405034"/>
    <lineage>
        <taxon>Eukaryota</taxon>
        <taxon>Metazoa</taxon>
        <taxon>Ecdysozoa</taxon>
        <taxon>Arthropoda</taxon>
        <taxon>Hexapoda</taxon>
        <taxon>Insecta</taxon>
        <taxon>Pterygota</taxon>
        <taxon>Neoptera</taxon>
        <taxon>Endopterygota</taxon>
        <taxon>Lepidoptera</taxon>
        <taxon>Glossata</taxon>
        <taxon>Ditrysia</taxon>
        <taxon>Papilionoidea</taxon>
        <taxon>Nymphalidae</taxon>
        <taxon>Heliconiinae</taxon>
        <taxon>Argynnini</taxon>
        <taxon>Brenthis</taxon>
    </lineage>
</organism>
<evidence type="ECO:0000256" key="2">
    <source>
        <dbReference type="ARBA" id="ARBA00004111"/>
    </source>
</evidence>